<evidence type="ECO:0000256" key="3">
    <source>
        <dbReference type="ARBA" id="ARBA00022679"/>
    </source>
</evidence>
<sequence>MSIQTKEPVITAPASYSAAEGEPQYIFTETQDWFSHNIDTWRSFFRYVISPAPRVLEIGSWEGRSAIFMLTELCGSRGSLVCIDHFDLMKTEAGRKRYAQLQHNLTLTGKPFRVVPEFSIPALMSLLQEAITADDPGFDWIYVDGSHRADDTFLDGELAWRLAKKGAVIIYDDYLWNQEPVESIHHPKRGVDSFMLLHAGEFEIISSPGSYQMVLRKTSDMRIGFLVKEAENVPSMEGFDYGMHVALAVDSSYAMPAAVAIRSALVHTGNRITFYVVDLGLSKDDKDRIEEVVRLFPNATLRFLELPKEGLAAKMGPVWAKIDMISALPVERVLYLDADILVRADLRDLWDSDLQEKAIGATVDVGHPMGHASVQREPYFNAGVMLMNLAKVRLNVAALESTAWKMKNSAYMEQDALNVHFRDDWCSLDLRWNAQGLGTYANQPSPERDALNLGTMGEGAIVHFTGPVNPAMGDVLNPHVQPYTSKPWGYAGAPGHPFKEEWWEVLDQTGWKGWRRSEGHSAYCLAKQDEASKAGVVIFSARVFHAI</sequence>
<dbReference type="AlphaFoldDB" id="A0A4S4KTG7"/>
<accession>A0A4S4KTG7</accession>
<comment type="similarity">
    <text evidence="1">Belongs to the glycosyltransferase 8 family.</text>
</comment>
<dbReference type="GO" id="GO:0016757">
    <property type="term" value="F:glycosyltransferase activity"/>
    <property type="evidence" value="ECO:0007669"/>
    <property type="project" value="UniProtKB-KW"/>
</dbReference>
<name>A0A4S4KTG7_9APHY</name>
<comment type="caution">
    <text evidence="5">The sequence shown here is derived from an EMBL/GenBank/DDBJ whole genome shotgun (WGS) entry which is preliminary data.</text>
</comment>
<proteinExistence type="inferred from homology"/>
<dbReference type="Proteomes" id="UP000309038">
    <property type="component" value="Unassembled WGS sequence"/>
</dbReference>
<dbReference type="InterPro" id="IPR029044">
    <property type="entry name" value="Nucleotide-diphossugar_trans"/>
</dbReference>
<reference evidence="5 6" key="1">
    <citation type="submission" date="2019-02" db="EMBL/GenBank/DDBJ databases">
        <title>Genome sequencing of the rare red list fungi Phlebia centrifuga.</title>
        <authorList>
            <person name="Buettner E."/>
            <person name="Kellner H."/>
        </authorList>
    </citation>
    <scope>NUCLEOTIDE SEQUENCE [LARGE SCALE GENOMIC DNA]</scope>
    <source>
        <strain evidence="5 6">DSM 108282</strain>
    </source>
</reference>
<dbReference type="CDD" id="cd04194">
    <property type="entry name" value="GT8_A4GalT_like"/>
    <property type="match status" value="1"/>
</dbReference>
<organism evidence="5 6">
    <name type="scientific">Hermanssonia centrifuga</name>
    <dbReference type="NCBI Taxonomy" id="98765"/>
    <lineage>
        <taxon>Eukaryota</taxon>
        <taxon>Fungi</taxon>
        <taxon>Dikarya</taxon>
        <taxon>Basidiomycota</taxon>
        <taxon>Agaricomycotina</taxon>
        <taxon>Agaricomycetes</taxon>
        <taxon>Polyporales</taxon>
        <taxon>Meruliaceae</taxon>
        <taxon>Hermanssonia</taxon>
    </lineage>
</organism>
<gene>
    <name evidence="5" type="ORF">EW026_g1014</name>
</gene>
<dbReference type="SUPFAM" id="SSF53335">
    <property type="entry name" value="S-adenosyl-L-methionine-dependent methyltransferases"/>
    <property type="match status" value="1"/>
</dbReference>
<dbReference type="InterPro" id="IPR050748">
    <property type="entry name" value="Glycosyltrans_8_dom-fam"/>
</dbReference>
<dbReference type="PANTHER" id="PTHR13778">
    <property type="entry name" value="GLYCOSYLTRANSFERASE 8 DOMAIN-CONTAINING PROTEIN"/>
    <property type="match status" value="1"/>
</dbReference>
<dbReference type="Gene3D" id="3.90.550.10">
    <property type="entry name" value="Spore Coat Polysaccharide Biosynthesis Protein SpsA, Chain A"/>
    <property type="match status" value="1"/>
</dbReference>
<evidence type="ECO:0008006" key="7">
    <source>
        <dbReference type="Google" id="ProtNLM"/>
    </source>
</evidence>
<evidence type="ECO:0000313" key="5">
    <source>
        <dbReference type="EMBL" id="THH01747.1"/>
    </source>
</evidence>
<dbReference type="Pfam" id="PF01501">
    <property type="entry name" value="Glyco_transf_8"/>
    <property type="match status" value="1"/>
</dbReference>
<keyword evidence="6" id="KW-1185">Reference proteome</keyword>
<dbReference type="Gene3D" id="3.40.50.150">
    <property type="entry name" value="Vaccinia Virus protein VP39"/>
    <property type="match status" value="1"/>
</dbReference>
<dbReference type="EMBL" id="SGPJ01000017">
    <property type="protein sequence ID" value="THH01747.1"/>
    <property type="molecule type" value="Genomic_DNA"/>
</dbReference>
<dbReference type="PANTHER" id="PTHR13778:SF47">
    <property type="entry name" value="LIPOPOLYSACCHARIDE 1,3-GALACTOSYLTRANSFERASE"/>
    <property type="match status" value="1"/>
</dbReference>
<evidence type="ECO:0000256" key="2">
    <source>
        <dbReference type="ARBA" id="ARBA00022676"/>
    </source>
</evidence>
<evidence type="ECO:0000256" key="1">
    <source>
        <dbReference type="ARBA" id="ARBA00006351"/>
    </source>
</evidence>
<evidence type="ECO:0000256" key="4">
    <source>
        <dbReference type="ARBA" id="ARBA00022723"/>
    </source>
</evidence>
<keyword evidence="3" id="KW-0808">Transferase</keyword>
<dbReference type="GO" id="GO:0046872">
    <property type="term" value="F:metal ion binding"/>
    <property type="evidence" value="ECO:0007669"/>
    <property type="project" value="UniProtKB-KW"/>
</dbReference>
<dbReference type="Pfam" id="PF13578">
    <property type="entry name" value="Methyltransf_24"/>
    <property type="match status" value="1"/>
</dbReference>
<keyword evidence="2" id="KW-0328">Glycosyltransferase</keyword>
<protein>
    <recommendedName>
        <fullName evidence="7">Glycosyltransferase family 8 protein</fullName>
    </recommendedName>
</protein>
<dbReference type="SUPFAM" id="SSF53448">
    <property type="entry name" value="Nucleotide-diphospho-sugar transferases"/>
    <property type="match status" value="1"/>
</dbReference>
<dbReference type="InterPro" id="IPR002495">
    <property type="entry name" value="Glyco_trans_8"/>
</dbReference>
<evidence type="ECO:0000313" key="6">
    <source>
        <dbReference type="Proteomes" id="UP000309038"/>
    </source>
</evidence>
<dbReference type="InterPro" id="IPR029063">
    <property type="entry name" value="SAM-dependent_MTases_sf"/>
</dbReference>
<keyword evidence="4" id="KW-0479">Metal-binding</keyword>